<reference evidence="1" key="1">
    <citation type="submission" date="2020-04" db="EMBL/GenBank/DDBJ databases">
        <title>Hybrid Assembly of Korean Phytophthora infestans isolates.</title>
        <authorList>
            <person name="Prokchorchik M."/>
            <person name="Lee Y."/>
            <person name="Seo J."/>
            <person name="Cho J.-H."/>
            <person name="Park Y.-E."/>
            <person name="Jang D.-C."/>
            <person name="Im J.-S."/>
            <person name="Choi J.-G."/>
            <person name="Park H.-J."/>
            <person name="Lee G.-B."/>
            <person name="Lee Y.-G."/>
            <person name="Hong S.-Y."/>
            <person name="Cho K."/>
            <person name="Sohn K.H."/>
        </authorList>
    </citation>
    <scope>NUCLEOTIDE SEQUENCE</scope>
    <source>
        <strain evidence="1">KR_1_A1</strain>
        <strain evidence="2">KR_2_A2</strain>
    </source>
</reference>
<dbReference type="Proteomes" id="UP000704712">
    <property type="component" value="Unassembled WGS sequence"/>
</dbReference>
<comment type="caution">
    <text evidence="1">The sequence shown here is derived from an EMBL/GenBank/DDBJ whole genome shotgun (WGS) entry which is preliminary data.</text>
</comment>
<evidence type="ECO:0000313" key="3">
    <source>
        <dbReference type="Proteomes" id="UP000602510"/>
    </source>
</evidence>
<dbReference type="AlphaFoldDB" id="A0A833W930"/>
<name>A0A833W930_PHYIN</name>
<dbReference type="EMBL" id="JAACNO010000518">
    <property type="protein sequence ID" value="KAF4147049.1"/>
    <property type="molecule type" value="Genomic_DNA"/>
</dbReference>
<dbReference type="EMBL" id="WSZM01000371">
    <property type="protein sequence ID" value="KAF4034368.1"/>
    <property type="molecule type" value="Genomic_DNA"/>
</dbReference>
<gene>
    <name evidence="1" type="ORF">GN244_ATG13670</name>
    <name evidence="2" type="ORF">GN958_ATG03769</name>
</gene>
<evidence type="ECO:0000313" key="2">
    <source>
        <dbReference type="EMBL" id="KAF4147049.1"/>
    </source>
</evidence>
<dbReference type="Proteomes" id="UP000602510">
    <property type="component" value="Unassembled WGS sequence"/>
</dbReference>
<organism evidence="1 3">
    <name type="scientific">Phytophthora infestans</name>
    <name type="common">Potato late blight agent</name>
    <name type="synonym">Botrytis infestans</name>
    <dbReference type="NCBI Taxonomy" id="4787"/>
    <lineage>
        <taxon>Eukaryota</taxon>
        <taxon>Sar</taxon>
        <taxon>Stramenopiles</taxon>
        <taxon>Oomycota</taxon>
        <taxon>Peronosporomycetes</taxon>
        <taxon>Peronosporales</taxon>
        <taxon>Peronosporaceae</taxon>
        <taxon>Phytophthora</taxon>
    </lineage>
</organism>
<protein>
    <submittedName>
        <fullName evidence="1">Uncharacterized protein</fullName>
    </submittedName>
</protein>
<proteinExistence type="predicted"/>
<keyword evidence="3" id="KW-1185">Reference proteome</keyword>
<accession>A0A833W930</accession>
<sequence>MLGMRDVKVGTFYCGNPNEGVVATKQTSASAEGPVLTCLVRSRPGEFPWAVRSRLRISAVASPSLKAAEYTRPHEGGGNVR</sequence>
<evidence type="ECO:0000313" key="1">
    <source>
        <dbReference type="EMBL" id="KAF4034368.1"/>
    </source>
</evidence>